<feature type="region of interest" description="Disordered" evidence="1">
    <location>
        <begin position="83"/>
        <end position="116"/>
    </location>
</feature>
<accession>A0A8E2ARX5</accession>
<organism evidence="2 3">
    <name type="scientific">Obba rivulosa</name>
    <dbReference type="NCBI Taxonomy" id="1052685"/>
    <lineage>
        <taxon>Eukaryota</taxon>
        <taxon>Fungi</taxon>
        <taxon>Dikarya</taxon>
        <taxon>Basidiomycota</taxon>
        <taxon>Agaricomycotina</taxon>
        <taxon>Agaricomycetes</taxon>
        <taxon>Polyporales</taxon>
        <taxon>Gelatoporiaceae</taxon>
        <taxon>Obba</taxon>
    </lineage>
</organism>
<evidence type="ECO:0000256" key="1">
    <source>
        <dbReference type="SAM" id="MobiDB-lite"/>
    </source>
</evidence>
<name>A0A8E2ARX5_9APHY</name>
<dbReference type="Proteomes" id="UP000250043">
    <property type="component" value="Unassembled WGS sequence"/>
</dbReference>
<evidence type="ECO:0000313" key="3">
    <source>
        <dbReference type="Proteomes" id="UP000250043"/>
    </source>
</evidence>
<gene>
    <name evidence="2" type="ORF">OBBRIDRAFT_808482</name>
</gene>
<evidence type="ECO:0000313" key="2">
    <source>
        <dbReference type="EMBL" id="OCH84105.1"/>
    </source>
</evidence>
<sequence>MSSEISSIVKIVETLRRSLIELLENFNYVPPPTCQVLLVEWNRARVKTKALEAKLTPYKVVPQFVTKLLSIKPAHNLESGSKIVLNGPRKMDDPYKEPNTSSRSNVEHGPLAHQPSQETLESYITADNGSIATVYEIKNSDTSQCNITVYEYHSG</sequence>
<protein>
    <submittedName>
        <fullName evidence="2">Uncharacterized protein</fullName>
    </submittedName>
</protein>
<dbReference type="EMBL" id="KV722723">
    <property type="protein sequence ID" value="OCH84105.1"/>
    <property type="molecule type" value="Genomic_DNA"/>
</dbReference>
<dbReference type="AlphaFoldDB" id="A0A8E2ARX5"/>
<keyword evidence="3" id="KW-1185">Reference proteome</keyword>
<proteinExistence type="predicted"/>
<reference evidence="2 3" key="1">
    <citation type="submission" date="2016-07" db="EMBL/GenBank/DDBJ databases">
        <title>Draft genome of the white-rot fungus Obba rivulosa 3A-2.</title>
        <authorList>
            <consortium name="DOE Joint Genome Institute"/>
            <person name="Miettinen O."/>
            <person name="Riley R."/>
            <person name="Acob R."/>
            <person name="Barry K."/>
            <person name="Cullen D."/>
            <person name="De Vries R."/>
            <person name="Hainaut M."/>
            <person name="Hatakka A."/>
            <person name="Henrissat B."/>
            <person name="Hilden K."/>
            <person name="Kuo R."/>
            <person name="Labutti K."/>
            <person name="Lipzen A."/>
            <person name="Makela M.R."/>
            <person name="Sandor L."/>
            <person name="Spatafora J.W."/>
            <person name="Grigoriev I.V."/>
            <person name="Hibbett D.S."/>
        </authorList>
    </citation>
    <scope>NUCLEOTIDE SEQUENCE [LARGE SCALE GENOMIC DNA]</scope>
    <source>
        <strain evidence="2 3">3A-2</strain>
    </source>
</reference>